<gene>
    <name evidence="1" type="ORF">TCMB3V08_LOCUS10384</name>
</gene>
<proteinExistence type="predicted"/>
<name>A0A7R9PCG1_TIMCA</name>
<accession>A0A7R9PCG1</accession>
<dbReference type="AlphaFoldDB" id="A0A7R9PCG1"/>
<evidence type="ECO:0000313" key="1">
    <source>
        <dbReference type="EMBL" id="CAD7577841.1"/>
    </source>
</evidence>
<sequence>MKEDIGDSYFWASFDETTDHCGIYIANIVVGKLDSTRPSSPHLIASRVLEGTNSSTIARVSRDSLRVMWPSANNDENFMVFLTNIAAYMLITEASLKIFYPKLVPITCLAHGVDRVAENIRAQFPNINAVI</sequence>
<organism evidence="1">
    <name type="scientific">Timema californicum</name>
    <name type="common">California timema</name>
    <name type="synonym">Walking stick</name>
    <dbReference type="NCBI Taxonomy" id="61474"/>
    <lineage>
        <taxon>Eukaryota</taxon>
        <taxon>Metazoa</taxon>
        <taxon>Ecdysozoa</taxon>
        <taxon>Arthropoda</taxon>
        <taxon>Hexapoda</taxon>
        <taxon>Insecta</taxon>
        <taxon>Pterygota</taxon>
        <taxon>Neoptera</taxon>
        <taxon>Polyneoptera</taxon>
        <taxon>Phasmatodea</taxon>
        <taxon>Timematodea</taxon>
        <taxon>Timematoidea</taxon>
        <taxon>Timematidae</taxon>
        <taxon>Timema</taxon>
    </lineage>
</organism>
<reference evidence="1" key="1">
    <citation type="submission" date="2020-11" db="EMBL/GenBank/DDBJ databases">
        <authorList>
            <person name="Tran Van P."/>
        </authorList>
    </citation>
    <scope>NUCLEOTIDE SEQUENCE</scope>
</reference>
<protein>
    <submittedName>
        <fullName evidence="1">(California timema) hypothetical protein</fullName>
    </submittedName>
</protein>
<dbReference type="EMBL" id="OE186249">
    <property type="protein sequence ID" value="CAD7577841.1"/>
    <property type="molecule type" value="Genomic_DNA"/>
</dbReference>